<accession>A0A0M0J6C1</accession>
<dbReference type="GO" id="GO:0005509">
    <property type="term" value="F:calcium ion binding"/>
    <property type="evidence" value="ECO:0007669"/>
    <property type="project" value="InterPro"/>
</dbReference>
<comment type="caution">
    <text evidence="4">The sequence shown here is derived from an EMBL/GenBank/DDBJ whole genome shotgun (WGS) entry which is preliminary data.</text>
</comment>
<evidence type="ECO:0000313" key="4">
    <source>
        <dbReference type="EMBL" id="KOO21778.1"/>
    </source>
</evidence>
<organism evidence="4 5">
    <name type="scientific">Chrysochromulina tobinii</name>
    <dbReference type="NCBI Taxonomy" id="1460289"/>
    <lineage>
        <taxon>Eukaryota</taxon>
        <taxon>Haptista</taxon>
        <taxon>Haptophyta</taxon>
        <taxon>Prymnesiophyceae</taxon>
        <taxon>Prymnesiales</taxon>
        <taxon>Chrysochromulinaceae</taxon>
        <taxon>Chrysochromulina</taxon>
    </lineage>
</organism>
<dbReference type="EMBL" id="JWZX01003335">
    <property type="protein sequence ID" value="KOO21778.1"/>
    <property type="molecule type" value="Genomic_DNA"/>
</dbReference>
<dbReference type="SUPFAM" id="SSF53474">
    <property type="entry name" value="alpha/beta-Hydrolases"/>
    <property type="match status" value="1"/>
</dbReference>
<feature type="domain" description="EF-hand" evidence="3">
    <location>
        <begin position="3669"/>
        <end position="3704"/>
    </location>
</feature>
<dbReference type="PROSITE" id="PS50222">
    <property type="entry name" value="EF_HAND_2"/>
    <property type="match status" value="1"/>
</dbReference>
<dbReference type="GO" id="GO:0042995">
    <property type="term" value="C:cell projection"/>
    <property type="evidence" value="ECO:0007669"/>
    <property type="project" value="UniProtKB-SubCell"/>
</dbReference>
<evidence type="ECO:0000259" key="3">
    <source>
        <dbReference type="PROSITE" id="PS50222"/>
    </source>
</evidence>
<sequence length="4720" mass="518283">MDRQIPEAPLSAGPPPLFDVTAFSQWVTDVFTEEYDDEILDKLASMDAGDDMAKMKLLLSEECAARRSRLDGAAVSKSYSAEDEGSASKDVLMICFGGENDCFGGNGATEGVTHTAFLKLCKKANVKYAIFVRDATHCWYQRGLKAGIDPNQGFDSVIDELGKEIDLIKPREVVCMGSSMGGYAAIRAGLVLKASAIIAFSPQVLLGTADRASAMILPMPTLDPYLLKVHLAAELEGFRVKTLIQCVEQCPGYDTTIQVHMGELDAHCGREIEMLRVCAARRGAGQKGGSGVKVSVRVHQTMDPVGEMKQTGELLTLLKGYGRAKPKAASARAATAPRSARWLSAAGRQEAALAAGIAESARGPVAKPSDGRGFDASLDARALPGENELQFKALVAMWKKIEAEDLPGYFFWQKAAFELVHRNLMKIVAIFFEYCKKSAAPGTAGKGGADNFNMSQREWVSMCKAGAVPVSIGEINDAHRRCDRASKEDKEAAKTVGKGPARSDKALDCAEFLEALLRLSVKLLATSASGRKALKAGNGGEGFRRLLEKYLLPLAEVDSMAIMRATMASPEVLAVLDAMKEPLEKRFNAMAKRKTKILDPKKKPKGDGTKPEAVEVAQVSVENFIKDVEMAKLFIDKKIMVDNPISGEKMVECNVELSRVDGERAFIESQDGAEAMLAMITGDEKLMESSASMVFEEYGGAVAFCGLNMFRNVPELPPAEKVEAFARMLCNIGNKAHALDFIVEERVFEAVKYSLTKSLKRFNPDADLSADEKADEKLTNPDFVATWKRMILDDCHGWPLWEKDVFIIFAKYFEELGSIFSYYAKSGGTGTSADSAFKLQQAEVTNFALDCELTTKDFMMTRIHSLMEVSDQQDATIEEIGGAGGAAHRGGGGLEVRKGGDNSLEFHEFLELLMRVSFQRLNPKYGSVGNRDCSHGKYPECLEKMLAEKVMPKAKRDKLREVLEKLKVDPEVQKHFKKYEYIKEVIVNRNMFGTGGTSDPDRGLKKMFEAKAFETRSGIQKFGVVTLTLQTLTDWFGPDFDGTGKGRGLFKDIVVNPTPQVSGTVERPRHSNLSNLDLKGVFSTAQRTGESTGNSGVDYEEFLHVLGLCGHIKYEEIEEMSLADRVEGIIQNFLQDEDEHRVISKYCYPPLPRYDCETAKINDGEDKKLFARVKQVWSQMDLKHVYGFPLWEEGVFKLFHDNFEQLSSIFDYYAKSGTAGSSSSGALLTMQQTELQTLALDTGMTTDKFSMTRVINIFKRADQVDGTIKESKVNKNVLEGENAKAGDKGLELHEFFEAVVMLAFQRANPKWGEVGSNNKAFSIKADGSVRVEKAAKEEYILLPGCLETLFKDVLLKKAKTDTLAKIKKIMETDVACQAVFKEHRAYFKEAFSKRAVDSIEGGKQETWTLEAMMEDFLDRKLLNDQIIHPTPAVSGTTPPTVHVNLSWLDAKGAFATCQARQFEKMSKTTKSTSDTSMTFDEFYMCVALCGHIKYEEIEQMTVAQRMEGIFYNYRLFTEGEAAAGKHSKGVEHKHGRKDEHAWVSLCLYPPLPRYEPPAGTDPSYLACWKQMDLSHVIGYPMWEEGVFMLFGKYFPELSSIFQQYAKSGAAGSGSAISALTMQKTELTNLALDCQLANETFSMARVINIFERADQADDTMYRDETTGIVKGETAKGGDRGLVLHEFFECLVMMAVYRQNPKYGTVGNTTSKDGGDVLVHPLPGCLETLLTKSILTKAKTDQLTKTLKRIQKEPEVRAVINQYKAELKKAFEGASNKEFAATKAATMTLEKFIEQCNKRHVAKDIIVKPTPAISGAFVPDVHSNLSQLDIRGAFVTGQSTGGAAGGVGGQSSGSVVIDFEEFLCILGLCGHIKYEEIEKMDLATRVKSIYLNYLVKADEQKVISDCLYPPPPRFDPKSVQLPQKLASRILDTWGKMDLSHVFGFPIFEEAVFKGIAGSYEELTSIFTYYAKSGTAGATSADQAMTIQATELGNLALDLGILTESFNMTRIVNIYRRADQVDDTIKKSASDHRVEIGEDAKGGDRGLEFHEFLESMVMLGFSLANPKYGEVGNNFAADVDAGTAFMTLLKNFLLKKAKTDGLALVKAEIIASAECQEIFKAYRAKLRKEFDHMGKSGPMKVAGKLVINMEMFCDDCGQMNDSSAKHSHQLVKNITVTPTPAVRGMKMPEYHSNLSQLDIKGCFVTAQSVSITSGDMKGMDDAKETVDYDEWCICLGLCGYVKYEEIEEMSLAQRVAGIIANYLHEKDEHAVITEAVVAPVLRFDPKYSAPSGGQPIDEYEQALTTWNKMDLQHLYGFPVWEGAIFELIKANYGELLSIFMLYAKGKDYKSGKGSAAESTMMAQTELTEFAVDCSLATGEFPMTKIIELFERADVVDDAKDGKSKSGQKAGKGDGALELHEFLEALVMISFYRANPKFEEALKKDAKAVPTETFPACFESLLSKQVLVNAKRDEMANQLKIVQKDRAVLNKIRSRREAAEVLFQQLCAAEKTKGPKAPVPKLGIDAFVAAVQDRKLACDLVVKPVPAVAGEAVEDVHVCLTWQDAKQCFVTVQAGDADTETVYFDEFMMVLSLCGLIKYAEVKEKPGAGKPGIDNAGRCLGAIDNFLGTRNEVVVVSNALYPPIERYNPAASGASEAFLGTWAKMDLSHLAGFPLWEEGVFLTLYGSFDELISIFSQYAKSGSGNAKAAKDQELTMQQTELTDLALDCSLATDKFPMSRVIELFERADMADAKPGEAPKPGDGALELFEFLEAVVMLALFRANPSMTLAGDATKVDVPLPDCLVTMLKENLLLNAKRDQLAAVKAQLKQDGVQDAMQRRRDGLKRVFDKLCKSEKQKPGKGGPTLSMDVFTQDLFERGIARDVEITPTSPVKGKKLDPVVTKLSVIDAKGAFVTSQKVEKENTATTINFDEFMVCLALCGSIKYANVEKMSLAQKVDSLYTNYLGETDEQKCIDLCYPPPPRFNPAVKRNTGGPVPSATFMDTWKKMDLSHLFGFPEFEEGVFALLEKSFGELSSIFSQYSKSGTAGSASATSLQTMQKTEFFNFAMDCGVVSNHEQGFNATRVTNIFTRADQVDDTLKATKVKTLGVNKDAKAGDGSDKANVNTLQRAADRIQEVEITVMKGDFAQAGDHGLKLEEFLEAVVAMSLYYSNPDFGELGHNFSVDKPLPGCLESVLNGYILKNAKRDKLALIKASLETDRDCQMIMPGIRKALEKDFIETTKVGVRMVFGKQVMSMDMFQKQLQERRCIQDLMIKPTPKVKGQVFPVQKCNFSWLDAKGAFTTAQRGDGGEEGNESIDFDEFVIALALCGSIKYENIAEMTLATRFSGMVQNYLNEADEQFIVSEAVVPPPPRYDTSKAKPLKDQAEAEHKALLKVWSQMDLSHVFGFPLWEEELFGVFQRAYPELKSIFAQYAKSGSAGSGSALSAMTMQQTELTDLALDCELATEQFKMARINNIFMRADQKDDTFEVNKADSRAGSIKGKTAEKGNQALTMPEFFECLVMIAFARAQPEFGDVGKSSEAYVKEPLPGCLESMLTRNILVKAKRDVLMKYKKMVDKDPECVEALRVRKAALKLQFEAASQRDATTMTGTKDQFGNAGGEEDGSSSLLGIEMFNTDIAENPNTHLPRMCCEDLTIKPTPAITGDVVVPIKSNLSWLDVKGAFVTCQNDSDGFVTFEEWCSALALCGVIKYENVPDDKMTLGQKVAGMYDNYLQTRDAHSVVSEVLQPPAPRFTPTASSADKSFLAVWSKMNLTHVFYFPTWEKEVFMLLAKAHDELKIIFSGYAKSGTAGSSTATALFTMQKTELTNFALDCGISSSNDTEFPMVRVTGIYERGDQVDDTQVASKADKRVKVGKGAEAGDHGLEIHEFYEVLVMLAFAKANPKFGQLGQNTVDKVANPLPGCLETLLTKNILTKAKRDEMPALVKKIKEDPECQKLFKAHRAELANKFVLIAGKGEQGGKLSAASSKNIDGLSMKMDDFYDAMYDSKVVSDTTVAPRPPVVGQPMKKYAMGLSSIDAKSAFAAAQDGSEKQKLAVGDARQFVDFEEFMVALAVCGFIKYRAAIEDGMKLSQCVGGAINQLMERKSEQDVLTDALFPEPPRNKFFEKANPAVTGGPQLHAQFVNCWKEMVITDIVGFPVWEEAVFKLLQPNFEEIYGIFSNYAQSITGGQLQSTAWQAVTLQENELASFCRDSGLITAEFSIARVQSLYKDLCNNSPKLKEGLDLPAFMALLLHISLHRANPKLAGSGGIGEGVKDPLPGCFEAALTKNILGKAKKNRIVKIKTELMALDLSGPFKNTRSALKKEFEKIEKKREKKALMFFGTVTLTRPTIVGEFKDRNLVVIKKANPRPPTTGAPPAEVEVGLSALDVESAFILCQNGEHAADGGNDSIDFEEFLLLLAMCGMLKYADVASMDRNAKIEGIAKEFLGTSSDSDIVASAGGPVERYKPPKGGRLAAHWSKMDLSRVNGFPEWEEEVYGLLEAAYDDLEAIFLYYAGADKNMQQTELVDFVAGCGLAAPHYGLPKIVKLFDEVNKQTGATDSDLELHEFFQLIVQLAYAINGGGTAGGATAPVALRIMIESNLSRTARKAKLAELLAPLKADADVQAALGTAPAPPSPLSEASFIQQLQGKKLVRGAIVGDLRCDLTWLDASAAFLCSGGDYKMALALCGAVKYAKVAKMTDAQRVAGFLANLAGTSDEHKVVAAA</sequence>
<dbReference type="InterPro" id="IPR029058">
    <property type="entry name" value="AB_hydrolase_fold"/>
</dbReference>
<keyword evidence="2" id="KW-0966">Cell projection</keyword>
<dbReference type="InterPro" id="IPR002048">
    <property type="entry name" value="EF_hand_dom"/>
</dbReference>
<evidence type="ECO:0000256" key="1">
    <source>
        <dbReference type="ARBA" id="ARBA00004316"/>
    </source>
</evidence>
<name>A0A0M0J6C1_9EUKA</name>
<proteinExistence type="predicted"/>
<dbReference type="PANTHER" id="PTHR46613">
    <property type="entry name" value="RADIAL SPOKE HEAD 10 HOMOLOG B-RELATED"/>
    <property type="match status" value="1"/>
</dbReference>
<dbReference type="Proteomes" id="UP000037460">
    <property type="component" value="Unassembled WGS sequence"/>
</dbReference>
<gene>
    <name evidence="4" type="ORF">Ctob_002824</name>
</gene>
<dbReference type="PANTHER" id="PTHR46613:SF1">
    <property type="entry name" value="RADIAL SPOKE HEAD 10 HOMOLOG B-RELATED"/>
    <property type="match status" value="1"/>
</dbReference>
<keyword evidence="5" id="KW-1185">Reference proteome</keyword>
<evidence type="ECO:0000256" key="2">
    <source>
        <dbReference type="ARBA" id="ARBA00023273"/>
    </source>
</evidence>
<evidence type="ECO:0000313" key="5">
    <source>
        <dbReference type="Proteomes" id="UP000037460"/>
    </source>
</evidence>
<protein>
    <recommendedName>
        <fullName evidence="3">EF-hand domain-containing protein</fullName>
    </recommendedName>
</protein>
<comment type="subcellular location">
    <subcellularLocation>
        <location evidence="1">Cell projection</location>
    </subcellularLocation>
</comment>
<reference evidence="5" key="1">
    <citation type="journal article" date="2015" name="PLoS Genet.">
        <title>Genome Sequence and Transcriptome Analyses of Chrysochromulina tobin: Metabolic Tools for Enhanced Algal Fitness in the Prominent Order Prymnesiales (Haptophyceae).</title>
        <authorList>
            <person name="Hovde B.T."/>
            <person name="Deodato C.R."/>
            <person name="Hunsperger H.M."/>
            <person name="Ryken S.A."/>
            <person name="Yost W."/>
            <person name="Jha R.K."/>
            <person name="Patterson J."/>
            <person name="Monnat R.J. Jr."/>
            <person name="Barlow S.B."/>
            <person name="Starkenburg S.R."/>
            <person name="Cattolico R.A."/>
        </authorList>
    </citation>
    <scope>NUCLEOTIDE SEQUENCE</scope>
    <source>
        <strain evidence="5">CCMP291</strain>
    </source>
</reference>